<dbReference type="HOGENOM" id="CLU_802469_0_0_1"/>
<dbReference type="GO" id="GO:0005230">
    <property type="term" value="F:extracellular ligand-gated monoatomic ion channel activity"/>
    <property type="evidence" value="ECO:0007669"/>
    <property type="project" value="UniProtKB-ARBA"/>
</dbReference>
<dbReference type="eggNOG" id="KOG3644">
    <property type="taxonomic scope" value="Eukaryota"/>
</dbReference>
<dbReference type="PANTHER" id="PTHR11407">
    <property type="entry name" value="LYSOZYME C"/>
    <property type="match status" value="1"/>
</dbReference>
<accession>T1J024</accession>
<feature type="transmembrane region" description="Helical" evidence="7">
    <location>
        <begin position="223"/>
        <end position="243"/>
    </location>
</feature>
<dbReference type="InterPro" id="IPR006028">
    <property type="entry name" value="GABAA/Glycine_rcpt"/>
</dbReference>
<evidence type="ECO:0000313" key="10">
    <source>
        <dbReference type="EnsemblMetazoa" id="SMAR006863-PA"/>
    </source>
</evidence>
<dbReference type="GO" id="GO:0003796">
    <property type="term" value="F:lysozyme activity"/>
    <property type="evidence" value="ECO:0007669"/>
    <property type="project" value="UniProtKB-EC"/>
</dbReference>
<keyword evidence="4" id="KW-0081">Bacteriolytic enzyme</keyword>
<evidence type="ECO:0000256" key="6">
    <source>
        <dbReference type="ARBA" id="ARBA00023295"/>
    </source>
</evidence>
<comment type="similarity">
    <text evidence="2">Belongs to the glycosyl hydrolase 22 family.</text>
</comment>
<keyword evidence="7" id="KW-0812">Transmembrane</keyword>
<feature type="signal peptide" evidence="8">
    <location>
        <begin position="1"/>
        <end position="20"/>
    </location>
</feature>
<dbReference type="PhylomeDB" id="T1J024"/>
<sequence length="346" mass="39156">MNVAIFAFCIFAAILEPCASVIISRCDLAKGLLDRGIPRHQLNDWVCMAEGESGRNTRAIGSMNSDGSKDYGIFQINSKYWCQGEKSIANICGLQCTELLTDLLDPSTACAKIVYSRHGFNAWYAWSTKCKYKDLRFYTAGCYFDEDMKNIVPPIWDAPINFTTDTEDKFYTQFITTFDSLPPEYELYSFQRSSYNCTTAISSTIWICYKYEFVFKRIVLPHVLLVFLPSALLVIISWISFWLDIGMGAPRVALGLTSLLTLSTQLNAAEAKLPAVATMKALDIWMFVCIFMVFSSLLVFGFSYACAEIKKEEENNIANQNRLPQQKRKTLRQLAYSVSLVSLQIS</sequence>
<dbReference type="GO" id="GO:0031640">
    <property type="term" value="P:killing of cells of another organism"/>
    <property type="evidence" value="ECO:0007669"/>
    <property type="project" value="UniProtKB-KW"/>
</dbReference>
<keyword evidence="6" id="KW-0378">Hydrolase</keyword>
<dbReference type="InterPro" id="IPR006029">
    <property type="entry name" value="Neurotrans-gated_channel_TM"/>
</dbReference>
<dbReference type="SUPFAM" id="SSF53955">
    <property type="entry name" value="Lysozyme-like"/>
    <property type="match status" value="1"/>
</dbReference>
<dbReference type="InterPro" id="IPR023346">
    <property type="entry name" value="Lysozyme-like_dom_sf"/>
</dbReference>
<dbReference type="InterPro" id="IPR038050">
    <property type="entry name" value="Neuro_actylchol_rec"/>
</dbReference>
<evidence type="ECO:0000256" key="1">
    <source>
        <dbReference type="ARBA" id="ARBA00000632"/>
    </source>
</evidence>
<keyword evidence="6" id="KW-0326">Glycosidase</keyword>
<dbReference type="CDD" id="cd16899">
    <property type="entry name" value="LYZ_C_invert"/>
    <property type="match status" value="1"/>
</dbReference>
<keyword evidence="11" id="KW-1185">Reference proteome</keyword>
<keyword evidence="7" id="KW-0472">Membrane</keyword>
<evidence type="ECO:0000313" key="11">
    <source>
        <dbReference type="Proteomes" id="UP000014500"/>
    </source>
</evidence>
<dbReference type="GO" id="GO:0042742">
    <property type="term" value="P:defense response to bacterium"/>
    <property type="evidence" value="ECO:0007669"/>
    <property type="project" value="UniProtKB-KW"/>
</dbReference>
<keyword evidence="4" id="KW-0929">Antimicrobial</keyword>
<dbReference type="EC" id="3.2.1.17" evidence="3"/>
<evidence type="ECO:0000256" key="7">
    <source>
        <dbReference type="SAM" id="Phobius"/>
    </source>
</evidence>
<evidence type="ECO:0000256" key="3">
    <source>
        <dbReference type="ARBA" id="ARBA00012732"/>
    </source>
</evidence>
<dbReference type="GO" id="GO:0004888">
    <property type="term" value="F:transmembrane signaling receptor activity"/>
    <property type="evidence" value="ECO:0007669"/>
    <property type="project" value="InterPro"/>
</dbReference>
<dbReference type="GO" id="GO:0099095">
    <property type="term" value="F:ligand-gated monoatomic anion channel activity"/>
    <property type="evidence" value="ECO:0007669"/>
    <property type="project" value="UniProtKB-ARBA"/>
</dbReference>
<evidence type="ECO:0000256" key="8">
    <source>
        <dbReference type="SAM" id="SignalP"/>
    </source>
</evidence>
<dbReference type="Pfam" id="PF02932">
    <property type="entry name" value="Neur_chan_memb"/>
    <property type="match status" value="1"/>
</dbReference>
<dbReference type="STRING" id="126957.T1J024"/>
<dbReference type="PANTHER" id="PTHR11407:SF63">
    <property type="entry name" value="LYSOZYME C"/>
    <property type="match status" value="1"/>
</dbReference>
<feature type="chain" id="PRO_5004579055" description="lysozyme" evidence="8">
    <location>
        <begin position="21"/>
        <end position="346"/>
    </location>
</feature>
<dbReference type="AlphaFoldDB" id="T1J024"/>
<feature type="domain" description="Neurotransmitter-gated ion-channel transmembrane" evidence="9">
    <location>
        <begin position="227"/>
        <end position="310"/>
    </location>
</feature>
<evidence type="ECO:0000259" key="9">
    <source>
        <dbReference type="Pfam" id="PF02932"/>
    </source>
</evidence>
<comment type="catalytic activity">
    <reaction evidence="1">
        <text>Hydrolysis of (1-&gt;4)-beta-linkages between N-acetylmuramic acid and N-acetyl-D-glucosamine residues in a peptidoglycan and between N-acetyl-D-glucosamine residues in chitodextrins.</text>
        <dbReference type="EC" id="3.2.1.17"/>
    </reaction>
</comment>
<keyword evidence="8" id="KW-0732">Signal</keyword>
<dbReference type="InterPro" id="IPR036719">
    <property type="entry name" value="Neuro-gated_channel_TM_sf"/>
</dbReference>
<dbReference type="EMBL" id="JH431730">
    <property type="status" value="NOT_ANNOTATED_CDS"/>
    <property type="molecule type" value="Genomic_DNA"/>
</dbReference>
<dbReference type="EnsemblMetazoa" id="SMAR006863-RA">
    <property type="protein sequence ID" value="SMAR006863-PA"/>
    <property type="gene ID" value="SMAR006863"/>
</dbReference>
<reference evidence="11" key="1">
    <citation type="submission" date="2011-05" db="EMBL/GenBank/DDBJ databases">
        <authorList>
            <person name="Richards S.R."/>
            <person name="Qu J."/>
            <person name="Jiang H."/>
            <person name="Jhangiani S.N."/>
            <person name="Agravi P."/>
            <person name="Goodspeed R."/>
            <person name="Gross S."/>
            <person name="Mandapat C."/>
            <person name="Jackson L."/>
            <person name="Mathew T."/>
            <person name="Pu L."/>
            <person name="Thornton R."/>
            <person name="Saada N."/>
            <person name="Wilczek-Boney K.B."/>
            <person name="Lee S."/>
            <person name="Kovar C."/>
            <person name="Wu Y."/>
            <person name="Scherer S.E."/>
            <person name="Worley K.C."/>
            <person name="Muzny D.M."/>
            <person name="Gibbs R."/>
        </authorList>
    </citation>
    <scope>NUCLEOTIDE SEQUENCE</scope>
    <source>
        <strain evidence="11">Brora</strain>
    </source>
</reference>
<proteinExistence type="inferred from homology"/>
<dbReference type="GO" id="GO:0016020">
    <property type="term" value="C:membrane"/>
    <property type="evidence" value="ECO:0007669"/>
    <property type="project" value="InterPro"/>
</dbReference>
<organism evidence="10 11">
    <name type="scientific">Strigamia maritima</name>
    <name type="common">European centipede</name>
    <name type="synonym">Geophilus maritimus</name>
    <dbReference type="NCBI Taxonomy" id="126957"/>
    <lineage>
        <taxon>Eukaryota</taxon>
        <taxon>Metazoa</taxon>
        <taxon>Ecdysozoa</taxon>
        <taxon>Arthropoda</taxon>
        <taxon>Myriapoda</taxon>
        <taxon>Chilopoda</taxon>
        <taxon>Pleurostigmophora</taxon>
        <taxon>Geophilomorpha</taxon>
        <taxon>Linotaeniidae</taxon>
        <taxon>Strigamia</taxon>
    </lineage>
</organism>
<evidence type="ECO:0000256" key="4">
    <source>
        <dbReference type="ARBA" id="ARBA00022638"/>
    </source>
</evidence>
<keyword evidence="5" id="KW-1015">Disulfide bond</keyword>
<dbReference type="Gene3D" id="1.20.58.390">
    <property type="entry name" value="Neurotransmitter-gated ion-channel transmembrane domain"/>
    <property type="match status" value="1"/>
</dbReference>
<dbReference type="Proteomes" id="UP000014500">
    <property type="component" value="Unassembled WGS sequence"/>
</dbReference>
<reference evidence="10" key="2">
    <citation type="submission" date="2015-02" db="UniProtKB">
        <authorList>
            <consortium name="EnsemblMetazoa"/>
        </authorList>
    </citation>
    <scope>IDENTIFICATION</scope>
</reference>
<keyword evidence="7" id="KW-1133">Transmembrane helix</keyword>
<dbReference type="FunFam" id="1.10.530.10:FF:000001">
    <property type="entry name" value="Lysozyme C"/>
    <property type="match status" value="1"/>
</dbReference>
<dbReference type="SMART" id="SM00263">
    <property type="entry name" value="LYZ1"/>
    <property type="match status" value="1"/>
</dbReference>
<dbReference type="SUPFAM" id="SSF90112">
    <property type="entry name" value="Neurotransmitter-gated ion-channel transmembrane pore"/>
    <property type="match status" value="1"/>
</dbReference>
<dbReference type="Gene3D" id="1.10.530.10">
    <property type="match status" value="1"/>
</dbReference>
<dbReference type="InterPro" id="IPR001916">
    <property type="entry name" value="Glyco_hydro_22"/>
</dbReference>
<dbReference type="PRINTS" id="PR00253">
    <property type="entry name" value="GABAARECEPTR"/>
</dbReference>
<dbReference type="PROSITE" id="PS51348">
    <property type="entry name" value="GLYCOSYL_HYDROL_F22_2"/>
    <property type="match status" value="1"/>
</dbReference>
<protein>
    <recommendedName>
        <fullName evidence="3">lysozyme</fullName>
        <ecNumber evidence="3">3.2.1.17</ecNumber>
    </recommendedName>
</protein>
<evidence type="ECO:0000256" key="2">
    <source>
        <dbReference type="ARBA" id="ARBA00010859"/>
    </source>
</evidence>
<evidence type="ECO:0000256" key="5">
    <source>
        <dbReference type="ARBA" id="ARBA00023157"/>
    </source>
</evidence>
<feature type="transmembrane region" description="Helical" evidence="7">
    <location>
        <begin position="284"/>
        <end position="307"/>
    </location>
</feature>
<dbReference type="GO" id="GO:0005254">
    <property type="term" value="F:chloride channel activity"/>
    <property type="evidence" value="ECO:0007669"/>
    <property type="project" value="UniProtKB-ARBA"/>
</dbReference>
<dbReference type="Pfam" id="PF00062">
    <property type="entry name" value="Lys"/>
    <property type="match status" value="1"/>
</dbReference>
<name>T1J024_STRMM</name>